<name>A0A1S7SFK4_AGRTU</name>
<evidence type="ECO:0000256" key="1">
    <source>
        <dbReference type="ARBA" id="ARBA00009981"/>
    </source>
</evidence>
<proteinExistence type="inferred from homology"/>
<dbReference type="NCBIfam" id="TIGR01552">
    <property type="entry name" value="phd_fam"/>
    <property type="match status" value="1"/>
</dbReference>
<dbReference type="AlphaFoldDB" id="A0A1S7SFK4"/>
<dbReference type="Proteomes" id="UP000191897">
    <property type="component" value="Unassembled WGS sequence"/>
</dbReference>
<accession>A0A1S7SFK4</accession>
<reference evidence="3 4" key="1">
    <citation type="submission" date="2016-01" db="EMBL/GenBank/DDBJ databases">
        <authorList>
            <person name="Oliw E.H."/>
        </authorList>
    </citation>
    <scope>NUCLEOTIDE SEQUENCE [LARGE SCALE GENOMIC DNA]</scope>
    <source>
        <strain evidence="3 4">Kerr 14</strain>
    </source>
</reference>
<dbReference type="InterPro" id="IPR006442">
    <property type="entry name" value="Antitoxin_Phd/YefM"/>
</dbReference>
<evidence type="ECO:0000256" key="2">
    <source>
        <dbReference type="RuleBase" id="RU362080"/>
    </source>
</evidence>
<dbReference type="SUPFAM" id="SSF143120">
    <property type="entry name" value="YefM-like"/>
    <property type="match status" value="1"/>
</dbReference>
<comment type="similarity">
    <text evidence="1 2">Belongs to the phD/YefM antitoxin family.</text>
</comment>
<dbReference type="Pfam" id="PF02604">
    <property type="entry name" value="PhdYeFM_antitox"/>
    <property type="match status" value="1"/>
</dbReference>
<protein>
    <recommendedName>
        <fullName evidence="2">Antitoxin</fullName>
    </recommendedName>
</protein>
<organism evidence="3 4">
    <name type="scientific">Agrobacterium tumefaciens str. Kerr 14</name>
    <dbReference type="NCBI Taxonomy" id="1183424"/>
    <lineage>
        <taxon>Bacteria</taxon>
        <taxon>Pseudomonadati</taxon>
        <taxon>Pseudomonadota</taxon>
        <taxon>Alphaproteobacteria</taxon>
        <taxon>Hyphomicrobiales</taxon>
        <taxon>Rhizobiaceae</taxon>
        <taxon>Rhizobium/Agrobacterium group</taxon>
        <taxon>Agrobacterium</taxon>
        <taxon>Agrobacterium tumefaciens complex</taxon>
    </lineage>
</organism>
<sequence length="92" mass="10127">MTSTVTAAAVSKNFGAYQDAAVREPVIITKNGRPRTVLIAYEDYVRLAKRDRRVELSSDLSDDDLAAVEASRMEPGLDHLNAELLTEKYAAD</sequence>
<dbReference type="RefSeq" id="WP_080868185.1">
    <property type="nucleotide sequence ID" value="NZ_LT009733.1"/>
</dbReference>
<dbReference type="InterPro" id="IPR036165">
    <property type="entry name" value="YefM-like_sf"/>
</dbReference>
<comment type="function">
    <text evidence="2">Antitoxin component of a type II toxin-antitoxin (TA) system.</text>
</comment>
<dbReference type="EMBL" id="FBWC01000042">
    <property type="protein sequence ID" value="CUX68164.1"/>
    <property type="molecule type" value="Genomic_DNA"/>
</dbReference>
<dbReference type="Gene3D" id="3.40.1620.10">
    <property type="entry name" value="YefM-like domain"/>
    <property type="match status" value="1"/>
</dbReference>
<evidence type="ECO:0000313" key="4">
    <source>
        <dbReference type="Proteomes" id="UP000191897"/>
    </source>
</evidence>
<evidence type="ECO:0000313" key="3">
    <source>
        <dbReference type="EMBL" id="CUX68164.1"/>
    </source>
</evidence>
<gene>
    <name evidence="3" type="ORF">AGR4C_pb30098</name>
</gene>